<keyword evidence="7 8" id="KW-0472">Membrane</keyword>
<feature type="transmembrane region" description="Helical" evidence="8">
    <location>
        <begin position="407"/>
        <end position="432"/>
    </location>
</feature>
<dbReference type="EMBL" id="UFSM01000001">
    <property type="protein sequence ID" value="SUU88239.1"/>
    <property type="molecule type" value="Genomic_DNA"/>
</dbReference>
<evidence type="ECO:0000313" key="10">
    <source>
        <dbReference type="EMBL" id="SUU88239.1"/>
    </source>
</evidence>
<feature type="transmembrane region" description="Helical" evidence="8">
    <location>
        <begin position="549"/>
        <end position="568"/>
    </location>
</feature>
<keyword evidence="2 8" id="KW-0813">Transport</keyword>
<feature type="transmembrane region" description="Helical" evidence="8">
    <location>
        <begin position="373"/>
        <end position="395"/>
    </location>
</feature>
<organism evidence="10 11">
    <name type="scientific">Aminobacter aminovorans</name>
    <name type="common">Chelatobacter heintzii</name>
    <dbReference type="NCBI Taxonomy" id="83263"/>
    <lineage>
        <taxon>Bacteria</taxon>
        <taxon>Pseudomonadati</taxon>
        <taxon>Pseudomonadota</taxon>
        <taxon>Alphaproteobacteria</taxon>
        <taxon>Hyphomicrobiales</taxon>
        <taxon>Phyllobacteriaceae</taxon>
        <taxon>Aminobacter</taxon>
    </lineage>
</organism>
<feature type="transmembrane region" description="Helical" evidence="8">
    <location>
        <begin position="70"/>
        <end position="94"/>
    </location>
</feature>
<evidence type="ECO:0000256" key="4">
    <source>
        <dbReference type="ARBA" id="ARBA00022519"/>
    </source>
</evidence>
<dbReference type="GO" id="GO:0055085">
    <property type="term" value="P:transmembrane transport"/>
    <property type="evidence" value="ECO:0007669"/>
    <property type="project" value="InterPro"/>
</dbReference>
<name>A0A380WGX7_AMIAI</name>
<evidence type="ECO:0000256" key="5">
    <source>
        <dbReference type="ARBA" id="ARBA00022692"/>
    </source>
</evidence>
<evidence type="ECO:0000259" key="9">
    <source>
        <dbReference type="PROSITE" id="PS50928"/>
    </source>
</evidence>
<keyword evidence="4" id="KW-0997">Cell inner membrane</keyword>
<dbReference type="Proteomes" id="UP000254701">
    <property type="component" value="Unassembled WGS sequence"/>
</dbReference>
<dbReference type="Pfam" id="PF00528">
    <property type="entry name" value="BPD_transp_1"/>
    <property type="match status" value="2"/>
</dbReference>
<dbReference type="RefSeq" id="WP_165915908.1">
    <property type="nucleotide sequence ID" value="NZ_BAAAVY010000010.1"/>
</dbReference>
<evidence type="ECO:0000256" key="1">
    <source>
        <dbReference type="ARBA" id="ARBA00004429"/>
    </source>
</evidence>
<dbReference type="Gene3D" id="1.10.3720.10">
    <property type="entry name" value="MetI-like"/>
    <property type="match status" value="2"/>
</dbReference>
<feature type="transmembrane region" description="Helical" evidence="8">
    <location>
        <begin position="259"/>
        <end position="277"/>
    </location>
</feature>
<sequence>MSAVATSVLSRRGFLRSETLVPIILILIVSVLVVAPLVKIVFATLTVEGRDAWQAVLASKMSENLWWRPLWNTVLLGVGVAAGCILMGGFLAWLVMLTDVPAPKTIGLLATMPFMIPSFAAALAWGALFRNSRLGGSVGFFEANGYIVPDWLAWGLVPTLIVLIAHYYSLAFTVISAALSSIGADLVEAAQVAGARRSRIFFGIILPVVTPALIAAASLTFAGAVSNFAAPALLGLPVRMQTLSTRLFGMIETGQTERGFVIALLLIVVSASFLWLGERLVAGRKNFVTVTGKGGRTKRFPLGKWRWPLFAVAVLLCLLTTFLPALILTASSFALQNGSLFSNWTTHFWIGEGGTDMAQGQAGIFRNPVLIEALWMTLKLAVTVAITTMALGLALAHTIARNKGTVLATVLGQVSFMPILIPSIAFAAAYIALFGAPIGPLPSLYGTFLLLVLAASAHLLPYAVQSGRSVLGQISADIEESARLTGAGFFRRMGAIIMPLAIRGLLAGALLVFVKIVRDLSLVVLLFTSTSPVLSMLAYRYAAEGFMQFANAITMVILVLCVVATLLAHRLQNRVQKWKSA</sequence>
<reference evidence="10 11" key="1">
    <citation type="submission" date="2018-06" db="EMBL/GenBank/DDBJ databases">
        <authorList>
            <consortium name="Pathogen Informatics"/>
            <person name="Doyle S."/>
        </authorList>
    </citation>
    <scope>NUCLEOTIDE SEQUENCE [LARGE SCALE GENOMIC DNA]</scope>
    <source>
        <strain evidence="10 11">NCTC10684</strain>
    </source>
</reference>
<dbReference type="AlphaFoldDB" id="A0A380WGX7"/>
<evidence type="ECO:0000256" key="3">
    <source>
        <dbReference type="ARBA" id="ARBA00022475"/>
    </source>
</evidence>
<keyword evidence="3" id="KW-1003">Cell membrane</keyword>
<dbReference type="SUPFAM" id="SSF161098">
    <property type="entry name" value="MetI-like"/>
    <property type="match status" value="2"/>
</dbReference>
<comment type="similarity">
    <text evidence="8">Belongs to the binding-protein-dependent transport system permease family.</text>
</comment>
<feature type="transmembrane region" description="Helical" evidence="8">
    <location>
        <begin position="520"/>
        <end position="542"/>
    </location>
</feature>
<feature type="domain" description="ABC transmembrane type-1" evidence="9">
    <location>
        <begin position="374"/>
        <end position="568"/>
    </location>
</feature>
<feature type="transmembrane region" description="Helical" evidence="8">
    <location>
        <begin position="20"/>
        <end position="42"/>
    </location>
</feature>
<comment type="subcellular location">
    <subcellularLocation>
        <location evidence="1">Cell inner membrane</location>
        <topology evidence="1">Multi-pass membrane protein</topology>
    </subcellularLocation>
    <subcellularLocation>
        <location evidence="8">Cell membrane</location>
        <topology evidence="8">Multi-pass membrane protein</topology>
    </subcellularLocation>
</comment>
<feature type="transmembrane region" description="Helical" evidence="8">
    <location>
        <begin position="307"/>
        <end position="335"/>
    </location>
</feature>
<protein>
    <submittedName>
        <fullName evidence="10">Putrescine transport system permease protein PotH</fullName>
    </submittedName>
</protein>
<dbReference type="PROSITE" id="PS50928">
    <property type="entry name" value="ABC_TM1"/>
    <property type="match status" value="2"/>
</dbReference>
<dbReference type="InterPro" id="IPR035906">
    <property type="entry name" value="MetI-like_sf"/>
</dbReference>
<keyword evidence="6 8" id="KW-1133">Transmembrane helix</keyword>
<evidence type="ECO:0000256" key="7">
    <source>
        <dbReference type="ARBA" id="ARBA00023136"/>
    </source>
</evidence>
<dbReference type="PANTHER" id="PTHR43357">
    <property type="entry name" value="INNER MEMBRANE ABC TRANSPORTER PERMEASE PROTEIN YDCV"/>
    <property type="match status" value="1"/>
</dbReference>
<evidence type="ECO:0000256" key="6">
    <source>
        <dbReference type="ARBA" id="ARBA00022989"/>
    </source>
</evidence>
<evidence type="ECO:0000256" key="2">
    <source>
        <dbReference type="ARBA" id="ARBA00022448"/>
    </source>
</evidence>
<keyword evidence="5 8" id="KW-0812">Transmembrane</keyword>
<feature type="transmembrane region" description="Helical" evidence="8">
    <location>
        <begin position="493"/>
        <end position="514"/>
    </location>
</feature>
<dbReference type="GO" id="GO:0005886">
    <property type="term" value="C:plasma membrane"/>
    <property type="evidence" value="ECO:0007669"/>
    <property type="project" value="UniProtKB-SubCell"/>
</dbReference>
<evidence type="ECO:0000313" key="11">
    <source>
        <dbReference type="Proteomes" id="UP000254701"/>
    </source>
</evidence>
<proteinExistence type="inferred from homology"/>
<feature type="domain" description="ABC transmembrane type-1" evidence="9">
    <location>
        <begin position="70"/>
        <end position="277"/>
    </location>
</feature>
<feature type="transmembrane region" description="Helical" evidence="8">
    <location>
        <begin position="106"/>
        <end position="128"/>
    </location>
</feature>
<accession>A0A380WGX7</accession>
<dbReference type="InterPro" id="IPR000515">
    <property type="entry name" value="MetI-like"/>
</dbReference>
<gene>
    <name evidence="10" type="primary">potH_4</name>
    <name evidence="10" type="ORF">NCTC10684_01447</name>
</gene>
<dbReference type="CDD" id="cd06261">
    <property type="entry name" value="TM_PBP2"/>
    <property type="match status" value="2"/>
</dbReference>
<dbReference type="PANTHER" id="PTHR43357:SF3">
    <property type="entry name" value="FE(3+)-TRANSPORT SYSTEM PERMEASE PROTEIN FBPB 2"/>
    <property type="match status" value="1"/>
</dbReference>
<feature type="transmembrane region" description="Helical" evidence="8">
    <location>
        <begin position="200"/>
        <end position="225"/>
    </location>
</feature>
<feature type="transmembrane region" description="Helical" evidence="8">
    <location>
        <begin position="151"/>
        <end position="179"/>
    </location>
</feature>
<evidence type="ECO:0000256" key="8">
    <source>
        <dbReference type="RuleBase" id="RU363032"/>
    </source>
</evidence>